<dbReference type="InterPro" id="IPR030835">
    <property type="entry name" value="Sulfite_DH_SoxC"/>
</dbReference>
<dbReference type="EMBL" id="UWOC01000131">
    <property type="protein sequence ID" value="VCU08569.1"/>
    <property type="molecule type" value="Genomic_DNA"/>
</dbReference>
<dbReference type="FunFam" id="2.60.40.650:FF:000004">
    <property type="entry name" value="Sulfite oxidase, putative"/>
    <property type="match status" value="1"/>
</dbReference>
<keyword evidence="2" id="KW-0500">Molybdenum</keyword>
<feature type="domain" description="Oxidoreductase molybdopterin-binding" evidence="5">
    <location>
        <begin position="119"/>
        <end position="280"/>
    </location>
</feature>
<keyword evidence="4" id="KW-0560">Oxidoreductase</keyword>
<feature type="domain" description="Moybdenum cofactor oxidoreductase dimerisation" evidence="6">
    <location>
        <begin position="300"/>
        <end position="417"/>
    </location>
</feature>
<dbReference type="InterPro" id="IPR000572">
    <property type="entry name" value="OxRdtase_Mopterin-bd_dom"/>
</dbReference>
<dbReference type="SUPFAM" id="SSF56524">
    <property type="entry name" value="Oxidoreductase molybdopterin-binding domain"/>
    <property type="match status" value="1"/>
</dbReference>
<name>A0A447CTK1_9BRAD</name>
<dbReference type="GO" id="GO:0030151">
    <property type="term" value="F:molybdenum ion binding"/>
    <property type="evidence" value="ECO:0007669"/>
    <property type="project" value="InterPro"/>
</dbReference>
<dbReference type="FunFam" id="3.90.420.10:FF:000006">
    <property type="entry name" value="Sulfur dehydrogenase subunit SoxC"/>
    <property type="match status" value="1"/>
</dbReference>
<dbReference type="GO" id="GO:0008482">
    <property type="term" value="F:sulfite oxidase activity"/>
    <property type="evidence" value="ECO:0007669"/>
    <property type="project" value="TreeGrafter"/>
</dbReference>
<dbReference type="CDD" id="cd02113">
    <property type="entry name" value="bact_SoxC_Moco"/>
    <property type="match status" value="1"/>
</dbReference>
<dbReference type="PANTHER" id="PTHR19372">
    <property type="entry name" value="SULFITE REDUCTASE"/>
    <property type="match status" value="1"/>
</dbReference>
<dbReference type="GO" id="GO:0043546">
    <property type="term" value="F:molybdopterin cofactor binding"/>
    <property type="evidence" value="ECO:0007669"/>
    <property type="project" value="TreeGrafter"/>
</dbReference>
<reference evidence="8" key="1">
    <citation type="submission" date="2018-10" db="EMBL/GenBank/DDBJ databases">
        <authorList>
            <person name="Peiro R."/>
            <person name="Begona"/>
            <person name="Cbmso G."/>
            <person name="Lopez M."/>
            <person name="Gonzalez S."/>
            <person name="Sacristan E."/>
            <person name="Castillo E."/>
        </authorList>
    </citation>
    <scope>NUCLEOTIDE SEQUENCE [LARGE SCALE GENOMIC DNA]</scope>
</reference>
<dbReference type="InterPro" id="IPR008335">
    <property type="entry name" value="Mopterin_OxRdtase_euk"/>
</dbReference>
<dbReference type="InterPro" id="IPR006311">
    <property type="entry name" value="TAT_signal"/>
</dbReference>
<dbReference type="PANTHER" id="PTHR19372:SF7">
    <property type="entry name" value="SULFITE OXIDASE, MITOCHONDRIAL"/>
    <property type="match status" value="1"/>
</dbReference>
<keyword evidence="3" id="KW-0479">Metal-binding</keyword>
<dbReference type="Pfam" id="PF00174">
    <property type="entry name" value="Oxidored_molyb"/>
    <property type="match status" value="1"/>
</dbReference>
<keyword evidence="8" id="KW-1185">Reference proteome</keyword>
<protein>
    <submittedName>
        <fullName evidence="7">Sulfoxide reductase catalytic subunit YedY</fullName>
    </submittedName>
</protein>
<dbReference type="PROSITE" id="PS51318">
    <property type="entry name" value="TAT"/>
    <property type="match status" value="1"/>
</dbReference>
<evidence type="ECO:0000256" key="4">
    <source>
        <dbReference type="ARBA" id="ARBA00023002"/>
    </source>
</evidence>
<evidence type="ECO:0000256" key="1">
    <source>
        <dbReference type="ARBA" id="ARBA00001924"/>
    </source>
</evidence>
<accession>A0A447CTK1</accession>
<dbReference type="Gene3D" id="3.90.420.10">
    <property type="entry name" value="Oxidoreductase, molybdopterin-binding domain"/>
    <property type="match status" value="1"/>
</dbReference>
<dbReference type="SUPFAM" id="SSF81296">
    <property type="entry name" value="E set domains"/>
    <property type="match status" value="1"/>
</dbReference>
<evidence type="ECO:0000313" key="8">
    <source>
        <dbReference type="Proteomes" id="UP000289200"/>
    </source>
</evidence>
<evidence type="ECO:0000259" key="6">
    <source>
        <dbReference type="Pfam" id="PF03404"/>
    </source>
</evidence>
<dbReference type="InterPro" id="IPR014756">
    <property type="entry name" value="Ig_E-set"/>
</dbReference>
<dbReference type="OrthoDB" id="9778777at2"/>
<dbReference type="GO" id="GO:0020037">
    <property type="term" value="F:heme binding"/>
    <property type="evidence" value="ECO:0007669"/>
    <property type="project" value="TreeGrafter"/>
</dbReference>
<evidence type="ECO:0000256" key="3">
    <source>
        <dbReference type="ARBA" id="ARBA00022723"/>
    </source>
</evidence>
<dbReference type="AlphaFoldDB" id="A0A447CTK1"/>
<dbReference type="InterPro" id="IPR005066">
    <property type="entry name" value="MoCF_OxRdtse_dimer"/>
</dbReference>
<comment type="cofactor">
    <cofactor evidence="1">
        <name>Mo-molybdopterin</name>
        <dbReference type="ChEBI" id="CHEBI:71302"/>
    </cofactor>
</comment>
<dbReference type="Gene3D" id="2.60.40.650">
    <property type="match status" value="1"/>
</dbReference>
<proteinExistence type="predicted"/>
<comment type="caution">
    <text evidence="7">The sequence shown here is derived from an EMBL/GenBank/DDBJ whole genome shotgun (WGS) entry which is preliminary data.</text>
</comment>
<organism evidence="7 8">
    <name type="scientific">Rhodoplanes serenus</name>
    <dbReference type="NCBI Taxonomy" id="200615"/>
    <lineage>
        <taxon>Bacteria</taxon>
        <taxon>Pseudomonadati</taxon>
        <taxon>Pseudomonadota</taxon>
        <taxon>Alphaproteobacteria</taxon>
        <taxon>Hyphomicrobiales</taxon>
        <taxon>Nitrobacteraceae</taxon>
        <taxon>Rhodoplanes</taxon>
    </lineage>
</organism>
<evidence type="ECO:0000256" key="2">
    <source>
        <dbReference type="ARBA" id="ARBA00022505"/>
    </source>
</evidence>
<dbReference type="GO" id="GO:0006790">
    <property type="term" value="P:sulfur compound metabolic process"/>
    <property type="evidence" value="ECO:0007669"/>
    <property type="project" value="TreeGrafter"/>
</dbReference>
<evidence type="ECO:0000313" key="7">
    <source>
        <dbReference type="EMBL" id="VCU08569.1"/>
    </source>
</evidence>
<sequence>MLKKNGDRDAGLSRRSLLGSGLALGGAAVAGATGATEVARAAEGGNPANLPPNVADWSKVLGDGVAVRPYGKPSKHEAHVVRRDVEWLTASRESSVSFTPLHELDGIITPNGLCFERHHSGIAELDPNDYRLMLHGLVDKPLMFTLQDLERLPRTNRIYFAECAANSGMEWRGAQMNACQFTHGMIHNVMYTGVPLKVLLDEAGLKPNAKWLLLEGADSAAMTRSLPLQKALDDCLIAFRMNGERLRPENGYPVRICVPGWEANMWVKWLRRIEIGDQPWHHREETSKYTDLLENGKARRFTYVMDAKSVITNPSPQAPLRHKKGFTILSGLAWSGRGKVARVDVSLDGGRNWRTARIDGPVLDKSLVRFYAEFDWDGRELFLQSRAMDETGYVQPTKSELRKVRGVNSVYHNNGIQTWRVSPEGEVENVEIS</sequence>
<dbReference type="NCBIfam" id="TIGR04555">
    <property type="entry name" value="sulfite_DH_soxC"/>
    <property type="match status" value="1"/>
</dbReference>
<dbReference type="RefSeq" id="WP_129608645.1">
    <property type="nucleotide sequence ID" value="NZ_UWOC01000131.1"/>
</dbReference>
<dbReference type="PRINTS" id="PR00407">
    <property type="entry name" value="EUMOPTERIN"/>
</dbReference>
<dbReference type="InterPro" id="IPR036374">
    <property type="entry name" value="OxRdtase_Mopterin-bd_sf"/>
</dbReference>
<dbReference type="Proteomes" id="UP000289200">
    <property type="component" value="Unassembled WGS sequence"/>
</dbReference>
<dbReference type="Pfam" id="PF03404">
    <property type="entry name" value="Mo-co_dimer"/>
    <property type="match status" value="1"/>
</dbReference>
<evidence type="ECO:0000259" key="5">
    <source>
        <dbReference type="Pfam" id="PF00174"/>
    </source>
</evidence>
<gene>
    <name evidence="7" type="primary">yedY_1</name>
    <name evidence="7" type="ORF">RHODGE_RHODGE_01735</name>
</gene>